<name>A0AAV5B1M5_9ACTN</name>
<sequence length="349" mass="38610">MAFDPAQEEYRRLSLRFARTQEIGDAYTATRAAAAFRRRFAWNHDSLPQTDQDRAFHLVARASELVDRELPFAEDGDVAGLVAEARSLLEEAVSLDPECHDARRMLAAQECPSFEEHYRFLVDNVDEVRGRTLARRNEALASGRTGADIEARLVSYPLYRWLASLAARALVCGRYRKSLEFCREVLEMDPKDHADARFTAYLALAKLEDADGLEALADHATRNVPHRPAPDAWLLIASMALAARRGDRQGAHRHLQALLDGYPHAGMVLSSQSELPDGVFARLAVEPYSNDELVLAVSESSVVFQEGVDLKGMGALGSFVAADPSVVSARISDEMSLGRTQDAVTDWRG</sequence>
<protein>
    <recommendedName>
        <fullName evidence="3">Response regulator receiver protein</fullName>
    </recommendedName>
</protein>
<gene>
    <name evidence="1" type="ORF">ATOP_04140</name>
</gene>
<dbReference type="InterPro" id="IPR011990">
    <property type="entry name" value="TPR-like_helical_dom_sf"/>
</dbReference>
<dbReference type="AlphaFoldDB" id="A0AAV5B1M5"/>
<dbReference type="RefSeq" id="WP_265590565.1">
    <property type="nucleotide sequence ID" value="NZ_BQKC01000001.1"/>
</dbReference>
<dbReference type="Gene3D" id="1.25.40.10">
    <property type="entry name" value="Tetratricopeptide repeat domain"/>
    <property type="match status" value="1"/>
</dbReference>
<reference evidence="1" key="1">
    <citation type="journal article" date="2022" name="Int. J. Syst. Evol. Microbiol.">
        <title>Granulimonas faecalis gen. nov., sp. nov., and Leptogranulimonas caecicola gen. nov., sp. nov., novel lactate-producing Atopobiaceae bacteria isolated from mouse intestines, and an emended description of the family Atopobiaceae.</title>
        <authorList>
            <person name="Morinaga K."/>
            <person name="Kusada H."/>
            <person name="Sakamoto S."/>
            <person name="Murakami T."/>
            <person name="Toyoda A."/>
            <person name="Mori H."/>
            <person name="Meng X.Y."/>
            <person name="Takashino M."/>
            <person name="Murotomi K."/>
            <person name="Tamaki H."/>
        </authorList>
    </citation>
    <scope>NUCLEOTIDE SEQUENCE</scope>
    <source>
        <strain evidence="1">OPF53</strain>
    </source>
</reference>
<dbReference type="EMBL" id="BQKC01000001">
    <property type="protein sequence ID" value="GJM54759.1"/>
    <property type="molecule type" value="Genomic_DNA"/>
</dbReference>
<dbReference type="SUPFAM" id="SSF48452">
    <property type="entry name" value="TPR-like"/>
    <property type="match status" value="1"/>
</dbReference>
<keyword evidence="2" id="KW-1185">Reference proteome</keyword>
<dbReference type="Proteomes" id="UP001055025">
    <property type="component" value="Unassembled WGS sequence"/>
</dbReference>
<comment type="caution">
    <text evidence="1">The sequence shown here is derived from an EMBL/GenBank/DDBJ whole genome shotgun (WGS) entry which is preliminary data.</text>
</comment>
<accession>A0AAV5B1M5</accession>
<evidence type="ECO:0000313" key="2">
    <source>
        <dbReference type="Proteomes" id="UP001055025"/>
    </source>
</evidence>
<organism evidence="1 2">
    <name type="scientific">Granulimonas faecalis</name>
    <dbReference type="NCBI Taxonomy" id="2894155"/>
    <lineage>
        <taxon>Bacteria</taxon>
        <taxon>Bacillati</taxon>
        <taxon>Actinomycetota</taxon>
        <taxon>Coriobacteriia</taxon>
        <taxon>Coriobacteriales</taxon>
        <taxon>Kribbibacteriaceae</taxon>
        <taxon>Granulimonas</taxon>
    </lineage>
</organism>
<evidence type="ECO:0008006" key="3">
    <source>
        <dbReference type="Google" id="ProtNLM"/>
    </source>
</evidence>
<proteinExistence type="predicted"/>
<evidence type="ECO:0000313" key="1">
    <source>
        <dbReference type="EMBL" id="GJM54759.1"/>
    </source>
</evidence>